<dbReference type="AlphaFoldDB" id="A0A5C3QYP8"/>
<proteinExistence type="predicted"/>
<sequence length="160" mass="17918">MRFFDFSTTFVLAGLSGLVAGAAVPESKGELDARQLRSDWRVYAHAYPMTWPEGNTDNGLPYGPVLYLCNHEQFTDCYDLHLLPDGNLCYSMSSAAVGLDNWVHSLEAYRSNVSCELFREPNCTPESFAMSVRGNVIWPRFPTTQPKIADNISSLKCRLV</sequence>
<gene>
    <name evidence="2" type="ORF">BDV98DRAFT_559461</name>
</gene>
<keyword evidence="3" id="KW-1185">Reference proteome</keyword>
<reference evidence="2 3" key="1">
    <citation type="journal article" date="2019" name="Nat. Ecol. Evol.">
        <title>Megaphylogeny resolves global patterns of mushroom evolution.</title>
        <authorList>
            <person name="Varga T."/>
            <person name="Krizsan K."/>
            <person name="Foldi C."/>
            <person name="Dima B."/>
            <person name="Sanchez-Garcia M."/>
            <person name="Sanchez-Ramirez S."/>
            <person name="Szollosi G.J."/>
            <person name="Szarkandi J.G."/>
            <person name="Papp V."/>
            <person name="Albert L."/>
            <person name="Andreopoulos W."/>
            <person name="Angelini C."/>
            <person name="Antonin V."/>
            <person name="Barry K.W."/>
            <person name="Bougher N.L."/>
            <person name="Buchanan P."/>
            <person name="Buyck B."/>
            <person name="Bense V."/>
            <person name="Catcheside P."/>
            <person name="Chovatia M."/>
            <person name="Cooper J."/>
            <person name="Damon W."/>
            <person name="Desjardin D."/>
            <person name="Finy P."/>
            <person name="Geml J."/>
            <person name="Haridas S."/>
            <person name="Hughes K."/>
            <person name="Justo A."/>
            <person name="Karasinski D."/>
            <person name="Kautmanova I."/>
            <person name="Kiss B."/>
            <person name="Kocsube S."/>
            <person name="Kotiranta H."/>
            <person name="LaButti K.M."/>
            <person name="Lechner B.E."/>
            <person name="Liimatainen K."/>
            <person name="Lipzen A."/>
            <person name="Lukacs Z."/>
            <person name="Mihaltcheva S."/>
            <person name="Morgado L.N."/>
            <person name="Niskanen T."/>
            <person name="Noordeloos M.E."/>
            <person name="Ohm R.A."/>
            <person name="Ortiz-Santana B."/>
            <person name="Ovrebo C."/>
            <person name="Racz N."/>
            <person name="Riley R."/>
            <person name="Savchenko A."/>
            <person name="Shiryaev A."/>
            <person name="Soop K."/>
            <person name="Spirin V."/>
            <person name="Szebenyi C."/>
            <person name="Tomsovsky M."/>
            <person name="Tulloss R.E."/>
            <person name="Uehling J."/>
            <person name="Grigoriev I.V."/>
            <person name="Vagvolgyi C."/>
            <person name="Papp T."/>
            <person name="Martin F.M."/>
            <person name="Miettinen O."/>
            <person name="Hibbett D.S."/>
            <person name="Nagy L.G."/>
        </authorList>
    </citation>
    <scope>NUCLEOTIDE SEQUENCE [LARGE SCALE GENOMIC DNA]</scope>
    <source>
        <strain evidence="2 3">CBS 309.79</strain>
    </source>
</reference>
<dbReference type="EMBL" id="ML178815">
    <property type="protein sequence ID" value="TFL06467.1"/>
    <property type="molecule type" value="Genomic_DNA"/>
</dbReference>
<accession>A0A5C3QYP8</accession>
<name>A0A5C3QYP8_9AGAR</name>
<organism evidence="2 3">
    <name type="scientific">Pterulicium gracile</name>
    <dbReference type="NCBI Taxonomy" id="1884261"/>
    <lineage>
        <taxon>Eukaryota</taxon>
        <taxon>Fungi</taxon>
        <taxon>Dikarya</taxon>
        <taxon>Basidiomycota</taxon>
        <taxon>Agaricomycotina</taxon>
        <taxon>Agaricomycetes</taxon>
        <taxon>Agaricomycetidae</taxon>
        <taxon>Agaricales</taxon>
        <taxon>Pleurotineae</taxon>
        <taxon>Pterulaceae</taxon>
        <taxon>Pterulicium</taxon>
    </lineage>
</organism>
<feature type="signal peptide" evidence="1">
    <location>
        <begin position="1"/>
        <end position="21"/>
    </location>
</feature>
<dbReference type="Proteomes" id="UP000305067">
    <property type="component" value="Unassembled WGS sequence"/>
</dbReference>
<feature type="chain" id="PRO_5022722990" evidence="1">
    <location>
        <begin position="22"/>
        <end position="160"/>
    </location>
</feature>
<evidence type="ECO:0000313" key="2">
    <source>
        <dbReference type="EMBL" id="TFL06467.1"/>
    </source>
</evidence>
<evidence type="ECO:0000313" key="3">
    <source>
        <dbReference type="Proteomes" id="UP000305067"/>
    </source>
</evidence>
<evidence type="ECO:0000256" key="1">
    <source>
        <dbReference type="SAM" id="SignalP"/>
    </source>
</evidence>
<keyword evidence="1" id="KW-0732">Signal</keyword>
<protein>
    <submittedName>
        <fullName evidence="2">Uncharacterized protein</fullName>
    </submittedName>
</protein>